<name>A0A432VVM0_9GAMM</name>
<dbReference type="SUPFAM" id="SSF141868">
    <property type="entry name" value="EAL domain-like"/>
    <property type="match status" value="1"/>
</dbReference>
<dbReference type="InterPro" id="IPR035919">
    <property type="entry name" value="EAL_sf"/>
</dbReference>
<proteinExistence type="predicted"/>
<dbReference type="InterPro" id="IPR029787">
    <property type="entry name" value="Nucleotide_cyclase"/>
</dbReference>
<dbReference type="Proteomes" id="UP000288212">
    <property type="component" value="Unassembled WGS sequence"/>
</dbReference>
<dbReference type="SMART" id="SM00065">
    <property type="entry name" value="GAF"/>
    <property type="match status" value="2"/>
</dbReference>
<dbReference type="Gene3D" id="3.30.70.270">
    <property type="match status" value="1"/>
</dbReference>
<feature type="domain" description="GGDEF" evidence="4">
    <location>
        <begin position="467"/>
        <end position="600"/>
    </location>
</feature>
<dbReference type="PANTHER" id="PTHR33121:SF70">
    <property type="entry name" value="SIGNALING PROTEIN YKOW"/>
    <property type="match status" value="1"/>
</dbReference>
<dbReference type="Pfam" id="PF13185">
    <property type="entry name" value="GAF_2"/>
    <property type="match status" value="1"/>
</dbReference>
<comment type="caution">
    <text evidence="5">The sequence shown here is derived from an EMBL/GenBank/DDBJ whole genome shotgun (WGS) entry which is preliminary data.</text>
</comment>
<dbReference type="Pfam" id="PF01590">
    <property type="entry name" value="GAF"/>
    <property type="match status" value="1"/>
</dbReference>
<keyword evidence="6" id="KW-1185">Reference proteome</keyword>
<dbReference type="PANTHER" id="PTHR33121">
    <property type="entry name" value="CYCLIC DI-GMP PHOSPHODIESTERASE PDEF"/>
    <property type="match status" value="1"/>
</dbReference>
<dbReference type="Pfam" id="PF00563">
    <property type="entry name" value="EAL"/>
    <property type="match status" value="1"/>
</dbReference>
<dbReference type="EMBL" id="PIPI01000002">
    <property type="protein sequence ID" value="RUO20649.1"/>
    <property type="molecule type" value="Genomic_DNA"/>
</dbReference>
<dbReference type="AlphaFoldDB" id="A0A432VVM0"/>
<evidence type="ECO:0000256" key="1">
    <source>
        <dbReference type="ARBA" id="ARBA00001946"/>
    </source>
</evidence>
<dbReference type="Gene3D" id="3.30.450.40">
    <property type="match status" value="2"/>
</dbReference>
<dbReference type="Gene3D" id="3.20.20.450">
    <property type="entry name" value="EAL domain"/>
    <property type="match status" value="1"/>
</dbReference>
<dbReference type="InterPro" id="IPR003018">
    <property type="entry name" value="GAF"/>
</dbReference>
<dbReference type="PROSITE" id="PS50883">
    <property type="entry name" value="EAL"/>
    <property type="match status" value="1"/>
</dbReference>
<dbReference type="OrthoDB" id="9804951at2"/>
<evidence type="ECO:0000313" key="6">
    <source>
        <dbReference type="Proteomes" id="UP000288212"/>
    </source>
</evidence>
<sequence length="884" mass="100553">MSAAAEENHSSMTIRRLEKVVARLKILTQKYRQAEVIQQALFRISELAASAQNMDQIYTSVHRIIGKLMAAKNFYICVYSEDRKTFNFPYFVDQYDDARTIAEIPVENLMRGMTGYILRSGQPLLAPKSHIEQLVEEGEIRFLGSLPVDWLGVPLIANDELIGAMVVQSYEEEVRYGNEDLELLMFVSQHVVNALERFRQREFLESQVAKRTAELSSINKNLRKEIVDREKAELQNAVLYSISELTNSAADMQSFYQALHREVSRLITVDNFFIALMTENRQQVYFPYYVDESGFKAKQRSLQKGLTEYVIRSRKPLFVDRKVRDALVAKGEIAVSESRGQLAYQWLGSPLMVDGKTFGVIATQTYSKDKSFSPEDLELLNFVAHHVSVAIERRRAAEQLAKANTFLERRIAERTEELVEEIERRKEIEAKLFHDAHHDTLTGLPNRAMFSERVKTALLRQKRHPEENFALLFVDLDRFKNINDTLGHSAGDLFLLEVSRRINSAIRELDFLARLGGDEFVILLEPIKTLDDAKDVATRIIDVMKEPFELNGQQHFSGASIGIATSHGPDDSVDRLLRDADAAMYEAKSMGRGRYVIFDEAIRNGLVTALNQEMALRHAQAKKDFLLWMQPIYQLAGDESQRQVVAYEALVRWQRGENTILPSEFLALAERSGAIIEIDRWVLEHAIKLQKSVCQSKSDCAPVHVNLCVQHLLRPRHIQALIDTATEAQAQFDKIVLEFGEEALQQEDSRRIMASLRKLKDAGFTLALDDFGRTTGPLHFIYNFPFDIIKLDRRFIKQVGHKERAQAMVRHIVTLCQDLCIELTAEGIETEEQIDVLLELGVRIGQGNLLGEAGTLPLPQQVVSQKTKNTGKLAESPTKTVTAT</sequence>
<keyword evidence="2" id="KW-0175">Coiled coil</keyword>
<dbReference type="NCBIfam" id="TIGR00254">
    <property type="entry name" value="GGDEF"/>
    <property type="match status" value="1"/>
</dbReference>
<evidence type="ECO:0000313" key="5">
    <source>
        <dbReference type="EMBL" id="RUO20649.1"/>
    </source>
</evidence>
<dbReference type="CDD" id="cd01948">
    <property type="entry name" value="EAL"/>
    <property type="match status" value="1"/>
</dbReference>
<dbReference type="SUPFAM" id="SSF55073">
    <property type="entry name" value="Nucleotide cyclase"/>
    <property type="match status" value="1"/>
</dbReference>
<dbReference type="InterPro" id="IPR050706">
    <property type="entry name" value="Cyclic-di-GMP_PDE-like"/>
</dbReference>
<dbReference type="Pfam" id="PF00990">
    <property type="entry name" value="GGDEF"/>
    <property type="match status" value="1"/>
</dbReference>
<dbReference type="InterPro" id="IPR001633">
    <property type="entry name" value="EAL_dom"/>
</dbReference>
<protein>
    <recommendedName>
        <fullName evidence="7">Bifunctional diguanylate cyclase/phosphodiesterase</fullName>
    </recommendedName>
</protein>
<organism evidence="5 6">
    <name type="scientific">Aliidiomarina haloalkalitolerans</name>
    <dbReference type="NCBI Taxonomy" id="859059"/>
    <lineage>
        <taxon>Bacteria</taxon>
        <taxon>Pseudomonadati</taxon>
        <taxon>Pseudomonadota</taxon>
        <taxon>Gammaproteobacteria</taxon>
        <taxon>Alteromonadales</taxon>
        <taxon>Idiomarinaceae</taxon>
        <taxon>Aliidiomarina</taxon>
    </lineage>
</organism>
<dbReference type="SMART" id="SM00267">
    <property type="entry name" value="GGDEF"/>
    <property type="match status" value="1"/>
</dbReference>
<dbReference type="RefSeq" id="WP_126791760.1">
    <property type="nucleotide sequence ID" value="NZ_PIPI01000002.1"/>
</dbReference>
<dbReference type="InterPro" id="IPR043128">
    <property type="entry name" value="Rev_trsase/Diguanyl_cyclase"/>
</dbReference>
<dbReference type="SMART" id="SM00052">
    <property type="entry name" value="EAL"/>
    <property type="match status" value="1"/>
</dbReference>
<dbReference type="SUPFAM" id="SSF55781">
    <property type="entry name" value="GAF domain-like"/>
    <property type="match status" value="2"/>
</dbReference>
<evidence type="ECO:0000259" key="4">
    <source>
        <dbReference type="PROSITE" id="PS50887"/>
    </source>
</evidence>
<gene>
    <name evidence="5" type="ORF">CWE06_04890</name>
</gene>
<evidence type="ECO:0000259" key="3">
    <source>
        <dbReference type="PROSITE" id="PS50883"/>
    </source>
</evidence>
<evidence type="ECO:0008006" key="7">
    <source>
        <dbReference type="Google" id="ProtNLM"/>
    </source>
</evidence>
<feature type="domain" description="EAL" evidence="3">
    <location>
        <begin position="609"/>
        <end position="867"/>
    </location>
</feature>
<accession>A0A432VVM0</accession>
<dbReference type="InterPro" id="IPR029016">
    <property type="entry name" value="GAF-like_dom_sf"/>
</dbReference>
<dbReference type="GO" id="GO:0071111">
    <property type="term" value="F:cyclic-guanylate-specific phosphodiesterase activity"/>
    <property type="evidence" value="ECO:0007669"/>
    <property type="project" value="InterPro"/>
</dbReference>
<dbReference type="PROSITE" id="PS50887">
    <property type="entry name" value="GGDEF"/>
    <property type="match status" value="1"/>
</dbReference>
<comment type="cofactor">
    <cofactor evidence="1">
        <name>Mg(2+)</name>
        <dbReference type="ChEBI" id="CHEBI:18420"/>
    </cofactor>
</comment>
<evidence type="ECO:0000256" key="2">
    <source>
        <dbReference type="SAM" id="Coils"/>
    </source>
</evidence>
<dbReference type="InterPro" id="IPR000160">
    <property type="entry name" value="GGDEF_dom"/>
</dbReference>
<feature type="coiled-coil region" evidence="2">
    <location>
        <begin position="397"/>
        <end position="432"/>
    </location>
</feature>
<dbReference type="FunFam" id="3.30.70.270:FF:000001">
    <property type="entry name" value="Diguanylate cyclase domain protein"/>
    <property type="match status" value="1"/>
</dbReference>
<dbReference type="CDD" id="cd01949">
    <property type="entry name" value="GGDEF"/>
    <property type="match status" value="1"/>
</dbReference>
<reference evidence="5 6" key="1">
    <citation type="journal article" date="2011" name="Front. Microbiol.">
        <title>Genomic signatures of strain selection and enhancement in Bacillus atrophaeus var. globigii, a historical biowarfare simulant.</title>
        <authorList>
            <person name="Gibbons H.S."/>
            <person name="Broomall S.M."/>
            <person name="McNew L.A."/>
            <person name="Daligault H."/>
            <person name="Chapman C."/>
            <person name="Bruce D."/>
            <person name="Karavis M."/>
            <person name="Krepps M."/>
            <person name="McGregor P.A."/>
            <person name="Hong C."/>
            <person name="Park K.H."/>
            <person name="Akmal A."/>
            <person name="Feldman A."/>
            <person name="Lin J.S."/>
            <person name="Chang W.E."/>
            <person name="Higgs B.W."/>
            <person name="Demirev P."/>
            <person name="Lindquist J."/>
            <person name="Liem A."/>
            <person name="Fochler E."/>
            <person name="Read T.D."/>
            <person name="Tapia R."/>
            <person name="Johnson S."/>
            <person name="Bishop-Lilly K.A."/>
            <person name="Detter C."/>
            <person name="Han C."/>
            <person name="Sozhamannan S."/>
            <person name="Rosenzweig C.N."/>
            <person name="Skowronski E.W."/>
        </authorList>
    </citation>
    <scope>NUCLEOTIDE SEQUENCE [LARGE SCALE GENOMIC DNA]</scope>
    <source>
        <strain evidence="5 6">AK5</strain>
    </source>
</reference>